<dbReference type="InterPro" id="IPR013766">
    <property type="entry name" value="Thioredoxin_domain"/>
</dbReference>
<feature type="domain" description="Glutaredoxin" evidence="5">
    <location>
        <begin position="131"/>
        <end position="195"/>
    </location>
</feature>
<evidence type="ECO:0000256" key="1">
    <source>
        <dbReference type="ARBA" id="ARBA00022723"/>
    </source>
</evidence>
<dbReference type="InterPro" id="IPR002109">
    <property type="entry name" value="Glutaredoxin"/>
</dbReference>
<dbReference type="GO" id="GO:0051536">
    <property type="term" value="F:iron-sulfur cluster binding"/>
    <property type="evidence" value="ECO:0007669"/>
    <property type="project" value="UniProtKB-KW"/>
</dbReference>
<keyword evidence="1" id="KW-0479">Metal-binding</keyword>
<dbReference type="Proteomes" id="UP001353858">
    <property type="component" value="Unassembled WGS sequence"/>
</dbReference>
<evidence type="ECO:0000256" key="3">
    <source>
        <dbReference type="ARBA" id="ARBA00023014"/>
    </source>
</evidence>
<dbReference type="PANTHER" id="PTHR10293:SF73">
    <property type="entry name" value="GLUTAREDOXIN-3"/>
    <property type="match status" value="1"/>
</dbReference>
<dbReference type="InterPro" id="IPR004480">
    <property type="entry name" value="Monothiol_GRX-rel"/>
</dbReference>
<proteinExistence type="predicted"/>
<gene>
    <name evidence="6" type="ORF">RN001_004755</name>
</gene>
<sequence length="216" mass="24012">MPEILSNVDSFQSTIKNSSLTVIHFAADWVEQCAQVNEVLDALGKESEYSNIKFCSCPAEDLSEISLRYKIDAVPTIVLFQAGNEVDRVNGADAAKIAAIIKEHSKNLLTEKIHRVSLDERLKELINKHNVMLFMKGNRDAPRCGFSKQIINILNETGVSYDTFDILTDEDVRQGLKTYSDWPTYPQLYVKGELVGGLDIVKEMQAAGDLASTLNG</sequence>
<evidence type="ECO:0008006" key="8">
    <source>
        <dbReference type="Google" id="ProtNLM"/>
    </source>
</evidence>
<accession>A0AAN7PIU8</accession>
<keyword evidence="2" id="KW-0408">Iron</keyword>
<dbReference type="AlphaFoldDB" id="A0AAN7PIU8"/>
<dbReference type="EMBL" id="JARPUR010000002">
    <property type="protein sequence ID" value="KAK4881436.1"/>
    <property type="molecule type" value="Genomic_DNA"/>
</dbReference>
<dbReference type="GO" id="GO:0005829">
    <property type="term" value="C:cytosol"/>
    <property type="evidence" value="ECO:0007669"/>
    <property type="project" value="TreeGrafter"/>
</dbReference>
<keyword evidence="3" id="KW-0411">Iron-sulfur</keyword>
<dbReference type="CDD" id="cd03028">
    <property type="entry name" value="GRX_PICOT_like"/>
    <property type="match status" value="1"/>
</dbReference>
<feature type="domain" description="Thioredoxin" evidence="4">
    <location>
        <begin position="7"/>
        <end position="102"/>
    </location>
</feature>
<comment type="caution">
    <text evidence="6">The sequence shown here is derived from an EMBL/GenBank/DDBJ whole genome shotgun (WGS) entry which is preliminary data.</text>
</comment>
<evidence type="ECO:0000313" key="7">
    <source>
        <dbReference type="Proteomes" id="UP001353858"/>
    </source>
</evidence>
<dbReference type="PROSITE" id="PS51354">
    <property type="entry name" value="GLUTAREDOXIN_2"/>
    <property type="match status" value="1"/>
</dbReference>
<dbReference type="InterPro" id="IPR033658">
    <property type="entry name" value="GRX_PICOT-like"/>
</dbReference>
<dbReference type="FunFam" id="3.40.30.10:FF:000012">
    <property type="entry name" value="Monothiol glutaredoxin"/>
    <property type="match status" value="1"/>
</dbReference>
<reference evidence="7" key="1">
    <citation type="submission" date="2023-01" db="EMBL/GenBank/DDBJ databases">
        <title>Key to firefly adult light organ development and bioluminescence: homeobox transcription factors regulate luciferase expression and transportation to peroxisome.</title>
        <authorList>
            <person name="Fu X."/>
        </authorList>
    </citation>
    <scope>NUCLEOTIDE SEQUENCE [LARGE SCALE GENOMIC DNA]</scope>
</reference>
<evidence type="ECO:0000259" key="4">
    <source>
        <dbReference type="Pfam" id="PF00085"/>
    </source>
</evidence>
<dbReference type="GO" id="GO:0046872">
    <property type="term" value="F:metal ion binding"/>
    <property type="evidence" value="ECO:0007669"/>
    <property type="project" value="UniProtKB-KW"/>
</dbReference>
<dbReference type="SUPFAM" id="SSF52833">
    <property type="entry name" value="Thioredoxin-like"/>
    <property type="match status" value="2"/>
</dbReference>
<dbReference type="Gene3D" id="3.40.30.10">
    <property type="entry name" value="Glutaredoxin"/>
    <property type="match status" value="2"/>
</dbReference>
<evidence type="ECO:0000313" key="6">
    <source>
        <dbReference type="EMBL" id="KAK4881436.1"/>
    </source>
</evidence>
<protein>
    <recommendedName>
        <fullName evidence="8">Glutaredoxin 3</fullName>
    </recommendedName>
</protein>
<dbReference type="GO" id="GO:0005634">
    <property type="term" value="C:nucleus"/>
    <property type="evidence" value="ECO:0007669"/>
    <property type="project" value="TreeGrafter"/>
</dbReference>
<dbReference type="GO" id="GO:0006879">
    <property type="term" value="P:intracellular iron ion homeostasis"/>
    <property type="evidence" value="ECO:0007669"/>
    <property type="project" value="TreeGrafter"/>
</dbReference>
<dbReference type="InterPro" id="IPR036249">
    <property type="entry name" value="Thioredoxin-like_sf"/>
</dbReference>
<dbReference type="Pfam" id="PF00085">
    <property type="entry name" value="Thioredoxin"/>
    <property type="match status" value="1"/>
</dbReference>
<keyword evidence="7" id="KW-1185">Reference proteome</keyword>
<dbReference type="PANTHER" id="PTHR10293">
    <property type="entry name" value="GLUTAREDOXIN FAMILY MEMBER"/>
    <property type="match status" value="1"/>
</dbReference>
<evidence type="ECO:0000259" key="5">
    <source>
        <dbReference type="Pfam" id="PF00462"/>
    </source>
</evidence>
<dbReference type="Pfam" id="PF00462">
    <property type="entry name" value="Glutaredoxin"/>
    <property type="match status" value="1"/>
</dbReference>
<name>A0AAN7PIU8_9COLE</name>
<organism evidence="6 7">
    <name type="scientific">Aquatica leii</name>
    <dbReference type="NCBI Taxonomy" id="1421715"/>
    <lineage>
        <taxon>Eukaryota</taxon>
        <taxon>Metazoa</taxon>
        <taxon>Ecdysozoa</taxon>
        <taxon>Arthropoda</taxon>
        <taxon>Hexapoda</taxon>
        <taxon>Insecta</taxon>
        <taxon>Pterygota</taxon>
        <taxon>Neoptera</taxon>
        <taxon>Endopterygota</taxon>
        <taxon>Coleoptera</taxon>
        <taxon>Polyphaga</taxon>
        <taxon>Elateriformia</taxon>
        <taxon>Elateroidea</taxon>
        <taxon>Lampyridae</taxon>
        <taxon>Luciolinae</taxon>
        <taxon>Aquatica</taxon>
    </lineage>
</organism>
<dbReference type="NCBIfam" id="TIGR00365">
    <property type="entry name" value="Grx4 family monothiol glutaredoxin"/>
    <property type="match status" value="1"/>
</dbReference>
<evidence type="ECO:0000256" key="2">
    <source>
        <dbReference type="ARBA" id="ARBA00023004"/>
    </source>
</evidence>